<feature type="compositionally biased region" description="Pro residues" evidence="3">
    <location>
        <begin position="447"/>
        <end position="458"/>
    </location>
</feature>
<feature type="compositionally biased region" description="Acidic residues" evidence="3">
    <location>
        <begin position="473"/>
        <end position="483"/>
    </location>
</feature>
<reference evidence="4 5" key="1">
    <citation type="submission" date="2021-04" db="EMBL/GenBank/DDBJ databases">
        <authorList>
            <person name="Bliznina A."/>
        </authorList>
    </citation>
    <scope>NUCLEOTIDE SEQUENCE [LARGE SCALE GENOMIC DNA]</scope>
</reference>
<evidence type="ECO:0000313" key="4">
    <source>
        <dbReference type="EMBL" id="CAG5094804.1"/>
    </source>
</evidence>
<dbReference type="Pfam" id="PF01436">
    <property type="entry name" value="NHL"/>
    <property type="match status" value="2"/>
</dbReference>
<feature type="region of interest" description="Disordered" evidence="3">
    <location>
        <begin position="440"/>
        <end position="486"/>
    </location>
</feature>
<proteinExistence type="predicted"/>
<accession>A0ABN7SBZ7</accession>
<dbReference type="EMBL" id="OU015569">
    <property type="protein sequence ID" value="CAG5094804.1"/>
    <property type="molecule type" value="Genomic_DNA"/>
</dbReference>
<dbReference type="Proteomes" id="UP001158576">
    <property type="component" value="Chromosome XSR"/>
</dbReference>
<evidence type="ECO:0000256" key="3">
    <source>
        <dbReference type="SAM" id="MobiDB-lite"/>
    </source>
</evidence>
<feature type="repeat" description="NHL" evidence="2">
    <location>
        <begin position="398"/>
        <end position="429"/>
    </location>
</feature>
<evidence type="ECO:0000256" key="1">
    <source>
        <dbReference type="ARBA" id="ARBA00022737"/>
    </source>
</evidence>
<sequence>MRINREIDVHEAYMIQAVQKQACSLRNSAVSIFEELNFRMKFPETARSMWTLYGGYHREFMPGFRQNIIHEIKKTTLHQHRAAPIGCIHGPISPFRSQIVRDDQGKVYKIGDQATFIIVPRDANGQEKFIFQKKVPEKQPFVVKIYPEVHKITVYPCLNAAKKLFVKVDVDLLEEGEFNVQVILNWYGIISKPFPITVDGFDRSLISFIDEDREQEVKNQPDIVSGHGHGDDQVNRAWGVCALPGGLFAVGDRGNHQVKVFTTRGEIVDIYPPRMTPGEPMPPSTERGLFDKPCGLAYTRTPESAIVVADKDNHRVAILLWDKKRNKLNRAFGKEGTKIGQFKYPWDVSVNLSGEIAVSDSRNWRVQLFTFLGDYIASFGYGNEPEHLKASVFTSSRPLNYPRGIVFDKKGNLLVTDFNAHTVTIIDPEFKKSMQFGCSQKAANGAPSPPSLSPPSFSPPHRDDLDWSTLDISDNDSSSEEEQQQTSSAFMHYFDLNKDEEIDHVIMERPAGIAIDRDGNFYVAVCKFRKIYVFNPDRTLRGKIINENLRKPAGICITTEGRLVVVEEGENDRISTVEDQHRILIF</sequence>
<gene>
    <name evidence="4" type="ORF">OKIOD_LOCUS5437</name>
</gene>
<dbReference type="PANTHER" id="PTHR24104">
    <property type="entry name" value="E3 UBIQUITIN-PROTEIN LIGASE NHLRC1-RELATED"/>
    <property type="match status" value="1"/>
</dbReference>
<evidence type="ECO:0000313" key="5">
    <source>
        <dbReference type="Proteomes" id="UP001158576"/>
    </source>
</evidence>
<keyword evidence="5" id="KW-1185">Reference proteome</keyword>
<dbReference type="InterPro" id="IPR011042">
    <property type="entry name" value="6-blade_b-propeller_TolB-like"/>
</dbReference>
<protein>
    <submittedName>
        <fullName evidence="4">Oidioi.mRNA.OKI2018_I69.XSR.g13879.t1.cds</fullName>
    </submittedName>
</protein>
<dbReference type="InterPro" id="IPR050952">
    <property type="entry name" value="TRIM-NHL_E3_ligases"/>
</dbReference>
<evidence type="ECO:0000256" key="2">
    <source>
        <dbReference type="PROSITE-ProRule" id="PRU00504"/>
    </source>
</evidence>
<dbReference type="PROSITE" id="PS51125">
    <property type="entry name" value="NHL"/>
    <property type="match status" value="3"/>
</dbReference>
<feature type="repeat" description="NHL" evidence="2">
    <location>
        <begin position="223"/>
        <end position="264"/>
    </location>
</feature>
<organism evidence="4 5">
    <name type="scientific">Oikopleura dioica</name>
    <name type="common">Tunicate</name>
    <dbReference type="NCBI Taxonomy" id="34765"/>
    <lineage>
        <taxon>Eukaryota</taxon>
        <taxon>Metazoa</taxon>
        <taxon>Chordata</taxon>
        <taxon>Tunicata</taxon>
        <taxon>Appendicularia</taxon>
        <taxon>Copelata</taxon>
        <taxon>Oikopleuridae</taxon>
        <taxon>Oikopleura</taxon>
    </lineage>
</organism>
<name>A0ABN7SBZ7_OIKDI</name>
<feature type="repeat" description="NHL" evidence="2">
    <location>
        <begin position="332"/>
        <end position="372"/>
    </location>
</feature>
<dbReference type="PANTHER" id="PTHR24104:SF48">
    <property type="entry name" value="PROTEIN WECH"/>
    <property type="match status" value="1"/>
</dbReference>
<dbReference type="SUPFAM" id="SSF101898">
    <property type="entry name" value="NHL repeat"/>
    <property type="match status" value="1"/>
</dbReference>
<dbReference type="InterPro" id="IPR001258">
    <property type="entry name" value="NHL_repeat"/>
</dbReference>
<dbReference type="Gene3D" id="2.120.10.30">
    <property type="entry name" value="TolB, C-terminal domain"/>
    <property type="match status" value="2"/>
</dbReference>
<keyword evidence="1" id="KW-0677">Repeat</keyword>